<organism evidence="7 8">
    <name type="scientific">Letharia lupina</name>
    <dbReference type="NCBI Taxonomy" id="560253"/>
    <lineage>
        <taxon>Eukaryota</taxon>
        <taxon>Fungi</taxon>
        <taxon>Dikarya</taxon>
        <taxon>Ascomycota</taxon>
        <taxon>Pezizomycotina</taxon>
        <taxon>Lecanoromycetes</taxon>
        <taxon>OSLEUM clade</taxon>
        <taxon>Lecanoromycetidae</taxon>
        <taxon>Lecanorales</taxon>
        <taxon>Lecanorineae</taxon>
        <taxon>Parmeliaceae</taxon>
        <taxon>Letharia</taxon>
    </lineage>
</organism>
<evidence type="ECO:0000256" key="5">
    <source>
        <dbReference type="SAM" id="MobiDB-lite"/>
    </source>
</evidence>
<evidence type="ECO:0000256" key="1">
    <source>
        <dbReference type="ARBA" id="ARBA00022723"/>
    </source>
</evidence>
<evidence type="ECO:0000259" key="6">
    <source>
        <dbReference type="PROSITE" id="PS50089"/>
    </source>
</evidence>
<gene>
    <name evidence="7" type="ORF">HO133_006288</name>
</gene>
<dbReference type="EMBL" id="JACCJB010000024">
    <property type="protein sequence ID" value="KAF6217876.1"/>
    <property type="molecule type" value="Genomic_DNA"/>
</dbReference>
<dbReference type="InterPro" id="IPR036915">
    <property type="entry name" value="Cyclin-like_sf"/>
</dbReference>
<keyword evidence="1" id="KW-0479">Metal-binding</keyword>
<dbReference type="Proteomes" id="UP000593566">
    <property type="component" value="Unassembled WGS sequence"/>
</dbReference>
<dbReference type="RefSeq" id="XP_037147311.1">
    <property type="nucleotide sequence ID" value="XM_037297186.1"/>
</dbReference>
<feature type="domain" description="RING-type" evidence="6">
    <location>
        <begin position="23"/>
        <end position="71"/>
    </location>
</feature>
<dbReference type="InterPro" id="IPR013083">
    <property type="entry name" value="Znf_RING/FYVE/PHD"/>
</dbReference>
<dbReference type="InterPro" id="IPR001841">
    <property type="entry name" value="Znf_RING"/>
</dbReference>
<evidence type="ECO:0000313" key="7">
    <source>
        <dbReference type="EMBL" id="KAF6217876.1"/>
    </source>
</evidence>
<reference evidence="7 8" key="1">
    <citation type="journal article" date="2020" name="Genomics">
        <title>Complete, high-quality genomes from long-read metagenomic sequencing of two wolf lichen thalli reveals enigmatic genome architecture.</title>
        <authorList>
            <person name="McKenzie S.K."/>
            <person name="Walston R.F."/>
            <person name="Allen J.L."/>
        </authorList>
    </citation>
    <scope>NUCLEOTIDE SEQUENCE [LARGE SCALE GENOMIC DNA]</scope>
    <source>
        <strain evidence="7">WasteWater1</strain>
    </source>
</reference>
<keyword evidence="2 4" id="KW-0863">Zinc-finger</keyword>
<sequence>MAEAFLDALLQTANSVQSDDRNCVICLQETGMMSRETGLIELQLRLPCNHVVGSGCISIWLKENNSCPLCRQMFFPAQPRPYLEHAIVEGREDRHSDGDQEDGDQDDEEGRLEILKNLCEYYCPQLRLDERISDLATIISHHVSRLVVITPLDLDVPIPFVHPYCKNSIVALGIYITSCISGHPRSPREICGVRDVDGDLIREAYDIHGDFIRELYSAIYGRREELINDAILQLLEDPAILVWPLSGHEMSDDQIQSSRDVLAMKKLCAKYCDRLRVSFPVDELSQHIAANLIHTGFELLSYPQSSRYISQSEVAAVSLYIASHLAGQPVSRRAIQSLMGAEYADIRSTYRVVRDECDQLVGESFREDLGVHLSWETLETDVREESDDGRDGDHEDDDAMEEDESNDGERATDTGDAAVSSRIQGVQGLCNDHCNRLSLTDDRIKILALGLAERFTPLMIPPHCCPESIAATCTYIACWYWGQDTTYEGLEAVADVSADAILGSTDHLLSNTLVEGGVSLDGIIESLVVSDPRMR</sequence>
<dbReference type="Gene3D" id="3.30.40.10">
    <property type="entry name" value="Zinc/RING finger domain, C3HC4 (zinc finger)"/>
    <property type="match status" value="1"/>
</dbReference>
<dbReference type="GO" id="GO:0005737">
    <property type="term" value="C:cytoplasm"/>
    <property type="evidence" value="ECO:0007669"/>
    <property type="project" value="TreeGrafter"/>
</dbReference>
<evidence type="ECO:0000313" key="8">
    <source>
        <dbReference type="Proteomes" id="UP000593566"/>
    </source>
</evidence>
<name>A0A8H6C722_9LECA</name>
<dbReference type="SUPFAM" id="SSF47954">
    <property type="entry name" value="Cyclin-like"/>
    <property type="match status" value="2"/>
</dbReference>
<dbReference type="GeneID" id="59334689"/>
<dbReference type="GO" id="GO:0016567">
    <property type="term" value="P:protein ubiquitination"/>
    <property type="evidence" value="ECO:0007669"/>
    <property type="project" value="TreeGrafter"/>
</dbReference>
<dbReference type="PROSITE" id="PS50089">
    <property type="entry name" value="ZF_RING_2"/>
    <property type="match status" value="1"/>
</dbReference>
<dbReference type="PANTHER" id="PTHR15710">
    <property type="entry name" value="E3 UBIQUITIN-PROTEIN LIGASE PRAJA"/>
    <property type="match status" value="1"/>
</dbReference>
<dbReference type="AlphaFoldDB" id="A0A8H6C722"/>
<dbReference type="Pfam" id="PF13639">
    <property type="entry name" value="zf-RING_2"/>
    <property type="match status" value="1"/>
</dbReference>
<keyword evidence="8" id="KW-1185">Reference proteome</keyword>
<accession>A0A8H6C722</accession>
<evidence type="ECO:0000256" key="4">
    <source>
        <dbReference type="PROSITE-ProRule" id="PRU00175"/>
    </source>
</evidence>
<comment type="caution">
    <text evidence="7">The sequence shown here is derived from an EMBL/GenBank/DDBJ whole genome shotgun (WGS) entry which is preliminary data.</text>
</comment>
<feature type="region of interest" description="Disordered" evidence="5">
    <location>
        <begin position="380"/>
        <end position="416"/>
    </location>
</feature>
<dbReference type="Gene3D" id="1.10.472.10">
    <property type="entry name" value="Cyclin-like"/>
    <property type="match status" value="1"/>
</dbReference>
<protein>
    <recommendedName>
        <fullName evidence="6">RING-type domain-containing protein</fullName>
    </recommendedName>
</protein>
<keyword evidence="3" id="KW-0862">Zinc</keyword>
<dbReference type="GO" id="GO:0008270">
    <property type="term" value="F:zinc ion binding"/>
    <property type="evidence" value="ECO:0007669"/>
    <property type="project" value="UniProtKB-KW"/>
</dbReference>
<proteinExistence type="predicted"/>
<dbReference type="PANTHER" id="PTHR15710:SF217">
    <property type="entry name" value="E3 UBIQUITIN-PROTEIN LIGASE RDUF2"/>
    <property type="match status" value="1"/>
</dbReference>
<feature type="compositionally biased region" description="Acidic residues" evidence="5">
    <location>
        <begin position="380"/>
        <end position="406"/>
    </location>
</feature>
<dbReference type="SUPFAM" id="SSF57850">
    <property type="entry name" value="RING/U-box"/>
    <property type="match status" value="1"/>
</dbReference>
<dbReference type="CDD" id="cd00043">
    <property type="entry name" value="CYCLIN_SF"/>
    <property type="match status" value="1"/>
</dbReference>
<evidence type="ECO:0000256" key="2">
    <source>
        <dbReference type="ARBA" id="ARBA00022771"/>
    </source>
</evidence>
<dbReference type="GO" id="GO:0061630">
    <property type="term" value="F:ubiquitin protein ligase activity"/>
    <property type="evidence" value="ECO:0007669"/>
    <property type="project" value="TreeGrafter"/>
</dbReference>
<evidence type="ECO:0000256" key="3">
    <source>
        <dbReference type="ARBA" id="ARBA00022833"/>
    </source>
</evidence>